<name>A0A383F4Y9_9ZZZZ</name>
<protein>
    <recommendedName>
        <fullName evidence="2">DUF2237 domain-containing protein</fullName>
    </recommendedName>
</protein>
<gene>
    <name evidence="1" type="ORF">METZ01_LOCUS516905</name>
</gene>
<reference evidence="1" key="1">
    <citation type="submission" date="2018-05" db="EMBL/GenBank/DDBJ databases">
        <authorList>
            <person name="Lanie J.A."/>
            <person name="Ng W.-L."/>
            <person name="Kazmierczak K.M."/>
            <person name="Andrzejewski T.M."/>
            <person name="Davidsen T.M."/>
            <person name="Wayne K.J."/>
            <person name="Tettelin H."/>
            <person name="Glass J.I."/>
            <person name="Rusch D."/>
            <person name="Podicherti R."/>
            <person name="Tsui H.-C.T."/>
            <person name="Winkler M.E."/>
        </authorList>
    </citation>
    <scope>NUCLEOTIDE SEQUENCE</scope>
</reference>
<proteinExistence type="predicted"/>
<dbReference type="EMBL" id="UINC01231495">
    <property type="protein sequence ID" value="SVE64051.1"/>
    <property type="molecule type" value="Genomic_DNA"/>
</dbReference>
<organism evidence="1">
    <name type="scientific">marine metagenome</name>
    <dbReference type="NCBI Taxonomy" id="408172"/>
    <lineage>
        <taxon>unclassified sequences</taxon>
        <taxon>metagenomes</taxon>
        <taxon>ecological metagenomes</taxon>
    </lineage>
</organism>
<dbReference type="Pfam" id="PF09996">
    <property type="entry name" value="DUF2237"/>
    <property type="match status" value="1"/>
</dbReference>
<accession>A0A383F4Y9</accession>
<dbReference type="InterPro" id="IPR018714">
    <property type="entry name" value="DUF2237"/>
</dbReference>
<dbReference type="PANTHER" id="PTHR37466">
    <property type="entry name" value="SLR1628 PROTEIN"/>
    <property type="match status" value="1"/>
</dbReference>
<evidence type="ECO:0000313" key="1">
    <source>
        <dbReference type="EMBL" id="SVE64051.1"/>
    </source>
</evidence>
<dbReference type="PANTHER" id="PTHR37466:SF1">
    <property type="entry name" value="SLR1628 PROTEIN"/>
    <property type="match status" value="1"/>
</dbReference>
<evidence type="ECO:0008006" key="2">
    <source>
        <dbReference type="Google" id="ProtNLM"/>
    </source>
</evidence>
<sequence>MFDNTSEKPQKPQRQLNVLGTDLEVCGTDPMTGFYRDGCCNTGNDDVGTHTVCVIVTDKFLNYSKSRGNDLSTPIPQYGFEGLKAGDSWCLCALRWEEARSEGFAPRVKLTATNRKTLEFVDLDDLKEHQIDLN</sequence>
<dbReference type="AlphaFoldDB" id="A0A383F4Y9"/>
<dbReference type="Gene3D" id="3.30.56.110">
    <property type="entry name" value="Protein of unknown function DUF2237"/>
    <property type="match status" value="1"/>
</dbReference>